<evidence type="ECO:0000313" key="5">
    <source>
        <dbReference type="Proteomes" id="UP000095280"/>
    </source>
</evidence>
<protein>
    <recommendedName>
        <fullName evidence="4">Autophagy-related protein 13</fullName>
    </recommendedName>
</protein>
<dbReference type="GO" id="GO:0034727">
    <property type="term" value="P:piecemeal microautophagy of the nucleus"/>
    <property type="evidence" value="ECO:0007669"/>
    <property type="project" value="TreeGrafter"/>
</dbReference>
<evidence type="ECO:0000256" key="3">
    <source>
        <dbReference type="ARBA" id="ARBA00023006"/>
    </source>
</evidence>
<dbReference type="AlphaFoldDB" id="A0A1I8J4P1"/>
<evidence type="ECO:0000256" key="2">
    <source>
        <dbReference type="ARBA" id="ARBA00007341"/>
    </source>
</evidence>
<sequence>MEPSQQEDRRLVQKLIRYFIFRAIQVILQSRSSKVFRCSCKVYSPQVSLGLSLEDDPSIAVSIKSQFSSNFELRNNDSHSVEIYLCSERSPARVFLEVWTFQFSDEEADPAIKRMKTFDRLVVSLKALWSVSRVLPAYRIARRQQISDRCLLCFNIRRGSSTAGDSGPQSAAAAALGSDSRERRVVSIRTAAGQLTLTCCYRAGENLDPKQLEAALAPIEDCYDKDSKNSMTTAAPPTPPPRLSSRRCLSTTNEPSAAEEDEEHDLEEEDDSEDLEEEEEEEVEEEEENNKETSNHATHSSSHSSAEQELAFQSQQQQQQLSMTDSQLAACFANADADAADAVSEADAEARRAKLVQRLKSLNLRLSMFAGCGPLANRIGAIPQQLDFFERDLADFDLLLNDILAKEDADCNSGINQSL</sequence>
<dbReference type="InterPro" id="IPR040182">
    <property type="entry name" value="ATG13"/>
</dbReference>
<comment type="subcellular location">
    <subcellularLocation>
        <location evidence="1">Preautophagosomal structure</location>
    </subcellularLocation>
</comment>
<organism evidence="5 6">
    <name type="scientific">Macrostomum lignano</name>
    <dbReference type="NCBI Taxonomy" id="282301"/>
    <lineage>
        <taxon>Eukaryota</taxon>
        <taxon>Metazoa</taxon>
        <taxon>Spiralia</taxon>
        <taxon>Lophotrochozoa</taxon>
        <taxon>Platyhelminthes</taxon>
        <taxon>Rhabditophora</taxon>
        <taxon>Macrostomorpha</taxon>
        <taxon>Macrostomida</taxon>
        <taxon>Macrostomidae</taxon>
        <taxon>Macrostomum</taxon>
    </lineage>
</organism>
<dbReference type="InterPro" id="IPR036570">
    <property type="entry name" value="HORMA_dom_sf"/>
</dbReference>
<dbReference type="GO" id="GO:0034497">
    <property type="term" value="P:protein localization to phagophore assembly site"/>
    <property type="evidence" value="ECO:0007669"/>
    <property type="project" value="TreeGrafter"/>
</dbReference>
<dbReference type="PANTHER" id="PTHR13430">
    <property type="match status" value="1"/>
</dbReference>
<keyword evidence="3 4" id="KW-0072">Autophagy</keyword>
<dbReference type="WBParaSite" id="maker-uti_cns_0045949-snap-gene-1.59-mRNA-1">
    <property type="protein sequence ID" value="maker-uti_cns_0045949-snap-gene-1.59-mRNA-1"/>
    <property type="gene ID" value="maker-uti_cns_0045949-snap-gene-1.59"/>
</dbReference>
<proteinExistence type="inferred from homology"/>
<dbReference type="InterPro" id="IPR018731">
    <property type="entry name" value="Atg13_N"/>
</dbReference>
<keyword evidence="5" id="KW-1185">Reference proteome</keyword>
<reference evidence="6" key="1">
    <citation type="submission" date="2016-11" db="UniProtKB">
        <authorList>
            <consortium name="WormBaseParasite"/>
        </authorList>
    </citation>
    <scope>IDENTIFICATION</scope>
</reference>
<dbReference type="GO" id="GO:0005829">
    <property type="term" value="C:cytosol"/>
    <property type="evidence" value="ECO:0007669"/>
    <property type="project" value="TreeGrafter"/>
</dbReference>
<name>A0A1I8J4P1_9PLAT</name>
<dbReference type="PANTHER" id="PTHR13430:SF4">
    <property type="entry name" value="AUTOPHAGY-RELATED PROTEIN 13"/>
    <property type="match status" value="1"/>
</dbReference>
<dbReference type="Pfam" id="PF10033">
    <property type="entry name" value="ATG13"/>
    <property type="match status" value="1"/>
</dbReference>
<evidence type="ECO:0000256" key="1">
    <source>
        <dbReference type="ARBA" id="ARBA00004329"/>
    </source>
</evidence>
<dbReference type="GO" id="GO:0000407">
    <property type="term" value="C:phagophore assembly site"/>
    <property type="evidence" value="ECO:0007669"/>
    <property type="project" value="UniProtKB-SubCell"/>
</dbReference>
<evidence type="ECO:0000313" key="6">
    <source>
        <dbReference type="WBParaSite" id="maker-uti_cns_0045949-snap-gene-1.59-mRNA-1"/>
    </source>
</evidence>
<dbReference type="Gene3D" id="3.30.900.10">
    <property type="entry name" value="HORMA domain"/>
    <property type="match status" value="1"/>
</dbReference>
<comment type="similarity">
    <text evidence="2 4">Belongs to the ATG13 family. Metazoan subfamily.</text>
</comment>
<dbReference type="GO" id="GO:0000423">
    <property type="term" value="P:mitophagy"/>
    <property type="evidence" value="ECO:0007669"/>
    <property type="project" value="TreeGrafter"/>
</dbReference>
<dbReference type="Proteomes" id="UP000095280">
    <property type="component" value="Unplaced"/>
</dbReference>
<dbReference type="GO" id="GO:1990316">
    <property type="term" value="C:Atg1/ULK1 kinase complex"/>
    <property type="evidence" value="ECO:0007669"/>
    <property type="project" value="InterPro"/>
</dbReference>
<dbReference type="STRING" id="282301.A0A1I8J4P1"/>
<accession>A0A1I8J4P1</accession>
<dbReference type="OrthoDB" id="70161at2759"/>
<evidence type="ECO:0000256" key="4">
    <source>
        <dbReference type="RuleBase" id="RU361214"/>
    </source>
</evidence>